<dbReference type="Gene3D" id="3.30.429.10">
    <property type="entry name" value="Macrophage Migration Inhibitory Factor"/>
    <property type="match status" value="1"/>
</dbReference>
<dbReference type="OrthoDB" id="9981319at2759"/>
<name>A0A8H6Y0A3_9AGAR</name>
<dbReference type="Proteomes" id="UP000623467">
    <property type="component" value="Unassembled WGS sequence"/>
</dbReference>
<dbReference type="Pfam" id="PF14832">
    <property type="entry name" value="Tautomerase_3"/>
    <property type="match status" value="1"/>
</dbReference>
<dbReference type="SUPFAM" id="SSF55331">
    <property type="entry name" value="Tautomerase/MIF"/>
    <property type="match status" value="1"/>
</dbReference>
<evidence type="ECO:0000313" key="3">
    <source>
        <dbReference type="Proteomes" id="UP000623467"/>
    </source>
</evidence>
<proteinExistence type="predicted"/>
<keyword evidence="3" id="KW-1185">Reference proteome</keyword>
<sequence>MPLYEVWHSYPLTEAQRDDLAQRITTIHTTVFTDPAAFVHDRFANYAATEHYIAGRKRTGTVNLVLGNVRSGPSRTHELYESLCRQIEAAWTASVGDLAAQDGAHAHLTGVYVLGTVTASYKQGFMVPKAGQEVEWMRENLPKFQALADGGNELVRDMIGELRTREDFKFVFENRSA</sequence>
<organism evidence="2 3">
    <name type="scientific">Mycena sanguinolenta</name>
    <dbReference type="NCBI Taxonomy" id="230812"/>
    <lineage>
        <taxon>Eukaryota</taxon>
        <taxon>Fungi</taxon>
        <taxon>Dikarya</taxon>
        <taxon>Basidiomycota</taxon>
        <taxon>Agaricomycotina</taxon>
        <taxon>Agaricomycetes</taxon>
        <taxon>Agaricomycetidae</taxon>
        <taxon>Agaricales</taxon>
        <taxon>Marasmiineae</taxon>
        <taxon>Mycenaceae</taxon>
        <taxon>Mycena</taxon>
    </lineage>
</organism>
<dbReference type="InterPro" id="IPR028116">
    <property type="entry name" value="Cis-CaaD-like"/>
</dbReference>
<evidence type="ECO:0000259" key="1">
    <source>
        <dbReference type="Pfam" id="PF14832"/>
    </source>
</evidence>
<accession>A0A8H6Y0A3</accession>
<comment type="caution">
    <text evidence="2">The sequence shown here is derived from an EMBL/GenBank/DDBJ whole genome shotgun (WGS) entry which is preliminary data.</text>
</comment>
<dbReference type="AlphaFoldDB" id="A0A8H6Y0A3"/>
<reference evidence="2" key="1">
    <citation type="submission" date="2020-05" db="EMBL/GenBank/DDBJ databases">
        <title>Mycena genomes resolve the evolution of fungal bioluminescence.</title>
        <authorList>
            <person name="Tsai I.J."/>
        </authorList>
    </citation>
    <scope>NUCLEOTIDE SEQUENCE</scope>
    <source>
        <strain evidence="2">160909Yilan</strain>
    </source>
</reference>
<evidence type="ECO:0000313" key="2">
    <source>
        <dbReference type="EMBL" id="KAF7349641.1"/>
    </source>
</evidence>
<dbReference type="InterPro" id="IPR014347">
    <property type="entry name" value="Tautomerase/MIF_sf"/>
</dbReference>
<gene>
    <name evidence="2" type="ORF">MSAN_01690400</name>
</gene>
<feature type="domain" description="Tautomerase cis-CaaD-like" evidence="1">
    <location>
        <begin position="1"/>
        <end position="140"/>
    </location>
</feature>
<dbReference type="EMBL" id="JACAZH010000015">
    <property type="protein sequence ID" value="KAF7349641.1"/>
    <property type="molecule type" value="Genomic_DNA"/>
</dbReference>
<protein>
    <recommendedName>
        <fullName evidence="1">Tautomerase cis-CaaD-like domain-containing protein</fullName>
    </recommendedName>
</protein>